<comment type="similarity">
    <text evidence="4 7">Belongs to the NanE family.</text>
</comment>
<dbReference type="CDD" id="cd04729">
    <property type="entry name" value="NanE"/>
    <property type="match status" value="1"/>
</dbReference>
<dbReference type="Pfam" id="PF04131">
    <property type="entry name" value="NanE"/>
    <property type="match status" value="1"/>
</dbReference>
<gene>
    <name evidence="7" type="primary">nanE</name>
    <name evidence="8" type="ORF">ABW02_22475</name>
</gene>
<dbReference type="NCBIfam" id="NF002231">
    <property type="entry name" value="PRK01130.1"/>
    <property type="match status" value="1"/>
</dbReference>
<dbReference type="PATRIC" id="fig|1397.4.peg.3624"/>
<dbReference type="InterPro" id="IPR013785">
    <property type="entry name" value="Aldolase_TIM"/>
</dbReference>
<comment type="pathway">
    <text evidence="3 7">Amino-sugar metabolism; N-acetylneuraminate degradation; D-fructose 6-phosphate from N-acetylneuraminate: step 3/5.</text>
</comment>
<dbReference type="GO" id="GO:0005975">
    <property type="term" value="P:carbohydrate metabolic process"/>
    <property type="evidence" value="ECO:0007669"/>
    <property type="project" value="UniProtKB-UniRule"/>
</dbReference>
<dbReference type="EC" id="5.1.3.9" evidence="7"/>
<dbReference type="InterPro" id="IPR007260">
    <property type="entry name" value="NanE"/>
</dbReference>
<keyword evidence="5 7" id="KW-0413">Isomerase</keyword>
<evidence type="ECO:0000256" key="2">
    <source>
        <dbReference type="ARBA" id="ARBA00002147"/>
    </source>
</evidence>
<reference evidence="8 9" key="1">
    <citation type="submission" date="2015-05" db="EMBL/GenBank/DDBJ databases">
        <title>Whole genome sequence and identification of bacterial endophytes from Costus igneus.</title>
        <authorList>
            <person name="Lee Y.P."/>
            <person name="Gan H.M."/>
            <person name="Eng W."/>
            <person name="Wheatley M.S."/>
            <person name="Caraballo A."/>
            <person name="Polter S."/>
            <person name="Savka M.A."/>
            <person name="Hudson A.O."/>
        </authorList>
    </citation>
    <scope>NUCLEOTIDE SEQUENCE [LARGE SCALE GENOMIC DNA]</scope>
    <source>
        <strain evidence="8 9">RIT379</strain>
    </source>
</reference>
<accession>A0A0J1KYV3</accession>
<dbReference type="OrthoDB" id="9781704at2"/>
<dbReference type="AlphaFoldDB" id="A0A0J1KYV3"/>
<dbReference type="Proteomes" id="UP000036045">
    <property type="component" value="Unassembled WGS sequence"/>
</dbReference>
<dbReference type="PANTHER" id="PTHR36204:SF1">
    <property type="entry name" value="N-ACETYLMANNOSAMINE-6-PHOSPHATE 2-EPIMERASE-RELATED"/>
    <property type="match status" value="1"/>
</dbReference>
<evidence type="ECO:0000313" key="8">
    <source>
        <dbReference type="EMBL" id="KLV21920.1"/>
    </source>
</evidence>
<evidence type="ECO:0000313" key="9">
    <source>
        <dbReference type="Proteomes" id="UP000036045"/>
    </source>
</evidence>
<comment type="catalytic activity">
    <reaction evidence="1 7">
        <text>an N-acyl-D-glucosamine 6-phosphate = an N-acyl-D-mannosamine 6-phosphate</text>
        <dbReference type="Rhea" id="RHEA:23932"/>
        <dbReference type="ChEBI" id="CHEBI:57599"/>
        <dbReference type="ChEBI" id="CHEBI:57666"/>
        <dbReference type="EC" id="5.1.3.9"/>
    </reaction>
</comment>
<proteinExistence type="inferred from homology"/>
<evidence type="ECO:0000256" key="1">
    <source>
        <dbReference type="ARBA" id="ARBA00000056"/>
    </source>
</evidence>
<dbReference type="UniPathway" id="UPA00629">
    <property type="reaction ID" value="UER00682"/>
</dbReference>
<comment type="function">
    <text evidence="2 7">Converts N-acetylmannosamine-6-phosphate (ManNAc-6-P) to N-acetylglucosamine-6-phosphate (GlcNAc-6-P).</text>
</comment>
<dbReference type="PANTHER" id="PTHR36204">
    <property type="entry name" value="N-ACETYLMANNOSAMINE-6-PHOSPHATE 2-EPIMERASE-RELATED"/>
    <property type="match status" value="1"/>
</dbReference>
<dbReference type="GO" id="GO:0005829">
    <property type="term" value="C:cytosol"/>
    <property type="evidence" value="ECO:0007669"/>
    <property type="project" value="TreeGrafter"/>
</dbReference>
<evidence type="ECO:0000256" key="3">
    <source>
        <dbReference type="ARBA" id="ARBA00005081"/>
    </source>
</evidence>
<comment type="caution">
    <text evidence="8">The sequence shown here is derived from an EMBL/GenBank/DDBJ whole genome shotgun (WGS) entry which is preliminary data.</text>
</comment>
<organism evidence="8 9">
    <name type="scientific">Niallia circulans</name>
    <name type="common">Bacillus circulans</name>
    <dbReference type="NCBI Taxonomy" id="1397"/>
    <lineage>
        <taxon>Bacteria</taxon>
        <taxon>Bacillati</taxon>
        <taxon>Bacillota</taxon>
        <taxon>Bacilli</taxon>
        <taxon>Bacillales</taxon>
        <taxon>Bacillaceae</taxon>
        <taxon>Niallia</taxon>
    </lineage>
</organism>
<dbReference type="GO" id="GO:0019262">
    <property type="term" value="P:N-acetylneuraminate catabolic process"/>
    <property type="evidence" value="ECO:0007669"/>
    <property type="project" value="UniProtKB-UniRule"/>
</dbReference>
<dbReference type="EMBL" id="LDPH01000034">
    <property type="protein sequence ID" value="KLV21920.1"/>
    <property type="molecule type" value="Genomic_DNA"/>
</dbReference>
<protein>
    <recommendedName>
        <fullName evidence="7">Putative N-acetylmannosamine-6-phosphate 2-epimerase</fullName>
        <ecNumber evidence="7">5.1.3.9</ecNumber>
    </recommendedName>
    <alternativeName>
        <fullName evidence="7">ManNAc-6-P epimerase</fullName>
    </alternativeName>
</protein>
<keyword evidence="9" id="KW-1185">Reference proteome</keyword>
<dbReference type="GO" id="GO:0006053">
    <property type="term" value="P:N-acetylmannosamine catabolic process"/>
    <property type="evidence" value="ECO:0007669"/>
    <property type="project" value="TreeGrafter"/>
</dbReference>
<dbReference type="FunFam" id="3.20.20.70:FF:000035">
    <property type="entry name" value="Putative N-acetylmannosamine-6-phosphate 2-epimerase"/>
    <property type="match status" value="1"/>
</dbReference>
<evidence type="ECO:0000256" key="5">
    <source>
        <dbReference type="ARBA" id="ARBA00023235"/>
    </source>
</evidence>
<evidence type="ECO:0000256" key="6">
    <source>
        <dbReference type="ARBA" id="ARBA00023277"/>
    </source>
</evidence>
<dbReference type="SUPFAM" id="SSF51366">
    <property type="entry name" value="Ribulose-phoshate binding barrel"/>
    <property type="match status" value="1"/>
</dbReference>
<sequence>MIEKLKGGLIVSCQALDSEPLHGSEFMAAMALAAKIGGAVGIRANGYSDIKRIKEKVDLPIIGILKKHYPGYDAFITTTKADAQLVADAGADIIAIDATDRSRAEDLQELIDFIKDNLNKKVMADVSTLEEGIRAETMGCDFVGTTLAGYTVKTQHLKNGPAFELLENLVKAVNVPIIAEGRIETPEDARKALELGAFFVVVGGAITRPQEITKRFVKGMNS</sequence>
<dbReference type="HAMAP" id="MF_01235">
    <property type="entry name" value="ManNAc6P_epimer"/>
    <property type="match status" value="1"/>
</dbReference>
<name>A0A0J1KYV3_NIACI</name>
<dbReference type="GO" id="GO:0047465">
    <property type="term" value="F:N-acylglucosamine-6-phosphate 2-epimerase activity"/>
    <property type="evidence" value="ECO:0007669"/>
    <property type="project" value="UniProtKB-EC"/>
</dbReference>
<keyword evidence="6 7" id="KW-0119">Carbohydrate metabolism</keyword>
<dbReference type="InterPro" id="IPR011060">
    <property type="entry name" value="RibuloseP-bd_barrel"/>
</dbReference>
<dbReference type="RefSeq" id="WP_047944517.1">
    <property type="nucleotide sequence ID" value="NZ_CP053989.1"/>
</dbReference>
<dbReference type="Gene3D" id="3.20.20.70">
    <property type="entry name" value="Aldolase class I"/>
    <property type="match status" value="1"/>
</dbReference>
<dbReference type="GeneID" id="56350869"/>
<evidence type="ECO:0000256" key="7">
    <source>
        <dbReference type="HAMAP-Rule" id="MF_01235"/>
    </source>
</evidence>
<evidence type="ECO:0000256" key="4">
    <source>
        <dbReference type="ARBA" id="ARBA00007439"/>
    </source>
</evidence>